<dbReference type="EMBL" id="QUNO01000004">
    <property type="protein sequence ID" value="REH50034.1"/>
    <property type="molecule type" value="Genomic_DNA"/>
</dbReference>
<dbReference type="InterPro" id="IPR001867">
    <property type="entry name" value="OmpR/PhoB-type_DNA-bd"/>
</dbReference>
<comment type="caution">
    <text evidence="9">The sequence shown here is derived from an EMBL/GenBank/DDBJ whole genome shotgun (WGS) entry which is preliminary data.</text>
</comment>
<dbReference type="SMART" id="SM00862">
    <property type="entry name" value="Trans_reg_C"/>
    <property type="match status" value="1"/>
</dbReference>
<dbReference type="InterPro" id="IPR051677">
    <property type="entry name" value="AfsR-DnrI-RedD_regulator"/>
</dbReference>
<dbReference type="PANTHER" id="PTHR35807">
    <property type="entry name" value="TRANSCRIPTIONAL REGULATOR REDD-RELATED"/>
    <property type="match status" value="1"/>
</dbReference>
<evidence type="ECO:0000259" key="8">
    <source>
        <dbReference type="PROSITE" id="PS51755"/>
    </source>
</evidence>
<dbReference type="GO" id="GO:0003677">
    <property type="term" value="F:DNA binding"/>
    <property type="evidence" value="ECO:0007669"/>
    <property type="project" value="UniProtKB-UniRule"/>
</dbReference>
<keyword evidence="5" id="KW-0802">TPR repeat</keyword>
<dbReference type="Pfam" id="PF03704">
    <property type="entry name" value="BTAD"/>
    <property type="match status" value="1"/>
</dbReference>
<dbReference type="AlphaFoldDB" id="A0A3E0HUB2"/>
<dbReference type="PANTHER" id="PTHR35807:SF1">
    <property type="entry name" value="TRANSCRIPTIONAL REGULATOR REDD"/>
    <property type="match status" value="1"/>
</dbReference>
<organism evidence="9 10">
    <name type="scientific">Kutzneria buriramensis</name>
    <dbReference type="NCBI Taxonomy" id="1045776"/>
    <lineage>
        <taxon>Bacteria</taxon>
        <taxon>Bacillati</taxon>
        <taxon>Actinomycetota</taxon>
        <taxon>Actinomycetes</taxon>
        <taxon>Pseudonocardiales</taxon>
        <taxon>Pseudonocardiaceae</taxon>
        <taxon>Kutzneria</taxon>
    </lineage>
</organism>
<proteinExistence type="inferred from homology"/>
<dbReference type="SUPFAM" id="SSF46894">
    <property type="entry name" value="C-terminal effector domain of the bipartite response regulators"/>
    <property type="match status" value="1"/>
</dbReference>
<evidence type="ECO:0000256" key="7">
    <source>
        <dbReference type="SAM" id="MobiDB-lite"/>
    </source>
</evidence>
<dbReference type="Gene3D" id="1.10.10.10">
    <property type="entry name" value="Winged helix-like DNA-binding domain superfamily/Winged helix DNA-binding domain"/>
    <property type="match status" value="1"/>
</dbReference>
<sequence length="1006" mass="108994">MRLLGSVCAHSDGGVVEISGRKPRSLLAVLAVNAGHVVGTETLVDVLWGDNPPDSARASVHSYVSTLRKVLGDGVILRRPSGYELALPPEEVDLNEFLVAVAAARDAAAAERHAEASALLGAALGLWRGTALGGVDGAWAERERDRMEQLRLSATENRVEAELKLGHGPQLIAELAAAVDAHPLRERPRWQLMLALYQAGRQAEALDSYETARRLLIDELGVEPSPEFRAVHTQILRGEVQRPTVEEPKPEPPAAEPKAAPQQLPPDVADFTGREAEFELLRNRLTTPASVTTVCVIAATPGAGKSALAVHVAHEVRDSFPDGQLYVNLRGVHATSAEPAEVLARFLRALGVPAPAIPDGLEERANQFRTILADRRVLIVLDDAADERHVRDLLPGGPGCAVVVTSRRRLPALAGATHVDLAVFAEAEATALLETLVGTDRVAREPDAAADIVRLCGHLPLAVRISGARLAARPQWPLRLMATRLRERHQLLDELSVGDMEVRGSLLLSYEGLTDAGRHTLRMLGWLGTMEFASWFVAPLLDVDVPAADRILERLADSYLLDTALVDATGSPRYQLHDLTRAFATERAEAEESPAEALASLERVVQCAVAMVDEATSHMPRGWSARLLARDNAMDSGTLARLAADPVGWFDAERSVFVTLVERASELGLVTASTSLAAALSASVFTARNQFDQWWQTHSAALRAADLAGDEASKASLYVGLGRLRQEQDRLDEAGDYYGRALEIYDRLGDADAITMTNLDLATVQRERGELTDAMRSMRAVLSALTPAHPPQVHGRVAHGIAMIHVEQGDFAAGIREYERALVHYQECDNRFGEALALRAIGIAHRGLGDLTAAATYCGSALRLMVELGDPHMLVYTVQALAKVRIRQGRGDEEHAALLDGLETCSQLQDGFGQALVLRTLGELDLAAGRLDDAEQHLQRSLQWWTALALPLWQARTMRDLSTVLALTGRVDQADAMWATARETFERHGSHEAMEPRPSVAGGVTR</sequence>
<dbReference type="PROSITE" id="PS50005">
    <property type="entry name" value="TPR"/>
    <property type="match status" value="1"/>
</dbReference>
<dbReference type="SMART" id="SM00028">
    <property type="entry name" value="TPR"/>
    <property type="match status" value="4"/>
</dbReference>
<evidence type="ECO:0000256" key="2">
    <source>
        <dbReference type="ARBA" id="ARBA00023015"/>
    </source>
</evidence>
<dbReference type="CDD" id="cd15831">
    <property type="entry name" value="BTAD"/>
    <property type="match status" value="1"/>
</dbReference>
<dbReference type="InterPro" id="IPR016032">
    <property type="entry name" value="Sig_transdc_resp-reg_C-effctor"/>
</dbReference>
<feature type="domain" description="OmpR/PhoB-type" evidence="8">
    <location>
        <begin position="1"/>
        <end position="87"/>
    </location>
</feature>
<dbReference type="Gene3D" id="1.25.40.10">
    <property type="entry name" value="Tetratricopeptide repeat domain"/>
    <property type="match status" value="2"/>
</dbReference>
<evidence type="ECO:0000256" key="5">
    <source>
        <dbReference type="PROSITE-ProRule" id="PRU00339"/>
    </source>
</evidence>
<feature type="DNA-binding region" description="OmpR/PhoB-type" evidence="6">
    <location>
        <begin position="1"/>
        <end position="87"/>
    </location>
</feature>
<dbReference type="GO" id="GO:0006355">
    <property type="term" value="P:regulation of DNA-templated transcription"/>
    <property type="evidence" value="ECO:0007669"/>
    <property type="project" value="InterPro"/>
</dbReference>
<dbReference type="GO" id="GO:0043531">
    <property type="term" value="F:ADP binding"/>
    <property type="evidence" value="ECO:0007669"/>
    <property type="project" value="InterPro"/>
</dbReference>
<feature type="region of interest" description="Disordered" evidence="7">
    <location>
        <begin position="987"/>
        <end position="1006"/>
    </location>
</feature>
<feature type="region of interest" description="Disordered" evidence="7">
    <location>
        <begin position="239"/>
        <end position="264"/>
    </location>
</feature>
<evidence type="ECO:0000256" key="4">
    <source>
        <dbReference type="ARBA" id="ARBA00023163"/>
    </source>
</evidence>
<dbReference type="SUPFAM" id="SSF48452">
    <property type="entry name" value="TPR-like"/>
    <property type="match status" value="3"/>
</dbReference>
<dbReference type="PRINTS" id="PR00364">
    <property type="entry name" value="DISEASERSIST"/>
</dbReference>
<accession>A0A3E0HUB2</accession>
<gene>
    <name evidence="9" type="ORF">BCF44_104301</name>
</gene>
<evidence type="ECO:0000256" key="6">
    <source>
        <dbReference type="PROSITE-ProRule" id="PRU01091"/>
    </source>
</evidence>
<dbReference type="InterPro" id="IPR019734">
    <property type="entry name" value="TPR_rpt"/>
</dbReference>
<dbReference type="Proteomes" id="UP000256269">
    <property type="component" value="Unassembled WGS sequence"/>
</dbReference>
<name>A0A3E0HUB2_9PSEU</name>
<dbReference type="InterPro" id="IPR002182">
    <property type="entry name" value="NB-ARC"/>
</dbReference>
<keyword evidence="10" id="KW-1185">Reference proteome</keyword>
<dbReference type="Pfam" id="PF00931">
    <property type="entry name" value="NB-ARC"/>
    <property type="match status" value="1"/>
</dbReference>
<dbReference type="InterPro" id="IPR011990">
    <property type="entry name" value="TPR-like_helical_dom_sf"/>
</dbReference>
<dbReference type="InterPro" id="IPR005158">
    <property type="entry name" value="BTAD"/>
</dbReference>
<dbReference type="SUPFAM" id="SSF52540">
    <property type="entry name" value="P-loop containing nucleoside triphosphate hydrolases"/>
    <property type="match status" value="1"/>
</dbReference>
<dbReference type="InterPro" id="IPR036388">
    <property type="entry name" value="WH-like_DNA-bd_sf"/>
</dbReference>
<dbReference type="RefSeq" id="WP_246015002.1">
    <property type="nucleotide sequence ID" value="NZ_CP144375.1"/>
</dbReference>
<dbReference type="InterPro" id="IPR027417">
    <property type="entry name" value="P-loop_NTPase"/>
</dbReference>
<keyword evidence="2" id="KW-0805">Transcription regulation</keyword>
<dbReference type="GO" id="GO:0000160">
    <property type="term" value="P:phosphorelay signal transduction system"/>
    <property type="evidence" value="ECO:0007669"/>
    <property type="project" value="InterPro"/>
</dbReference>
<evidence type="ECO:0000313" key="10">
    <source>
        <dbReference type="Proteomes" id="UP000256269"/>
    </source>
</evidence>
<keyword evidence="4" id="KW-0804">Transcription</keyword>
<dbReference type="Pfam" id="PF00486">
    <property type="entry name" value="Trans_reg_C"/>
    <property type="match status" value="1"/>
</dbReference>
<dbReference type="PROSITE" id="PS51755">
    <property type="entry name" value="OMPR_PHOB"/>
    <property type="match status" value="1"/>
</dbReference>
<dbReference type="Gene3D" id="3.40.50.300">
    <property type="entry name" value="P-loop containing nucleotide triphosphate hydrolases"/>
    <property type="match status" value="1"/>
</dbReference>
<protein>
    <submittedName>
        <fullName evidence="9">DNA-binding SARP family transcriptional activator</fullName>
    </submittedName>
</protein>
<keyword evidence="3 6" id="KW-0238">DNA-binding</keyword>
<feature type="repeat" description="TPR" evidence="5">
    <location>
        <begin position="715"/>
        <end position="748"/>
    </location>
</feature>
<dbReference type="SMART" id="SM01043">
    <property type="entry name" value="BTAD"/>
    <property type="match status" value="1"/>
</dbReference>
<reference evidence="9 10" key="1">
    <citation type="submission" date="2018-08" db="EMBL/GenBank/DDBJ databases">
        <title>Genomic Encyclopedia of Archaeal and Bacterial Type Strains, Phase II (KMG-II): from individual species to whole genera.</title>
        <authorList>
            <person name="Goeker M."/>
        </authorList>
    </citation>
    <scope>NUCLEOTIDE SEQUENCE [LARGE SCALE GENOMIC DNA]</scope>
    <source>
        <strain evidence="9 10">DSM 45791</strain>
    </source>
</reference>
<comment type="similarity">
    <text evidence="1">Belongs to the AfsR/DnrI/RedD regulatory family.</text>
</comment>
<dbReference type="Pfam" id="PF13424">
    <property type="entry name" value="TPR_12"/>
    <property type="match status" value="2"/>
</dbReference>
<evidence type="ECO:0000256" key="1">
    <source>
        <dbReference type="ARBA" id="ARBA00005820"/>
    </source>
</evidence>
<evidence type="ECO:0000256" key="3">
    <source>
        <dbReference type="ARBA" id="ARBA00023125"/>
    </source>
</evidence>
<evidence type="ECO:0000313" key="9">
    <source>
        <dbReference type="EMBL" id="REH50034.1"/>
    </source>
</evidence>